<sequence>MAYDVNFRGFIDVCRTVINDVVRALNNDDMFADLVETSVIRLNALWRNIGRMTRSYPQCDSLIPLLQRLINYVEERQSSLTVNSGITLRMIETAGRP</sequence>
<keyword evidence="2" id="KW-1185">Reference proteome</keyword>
<dbReference type="Proteomes" id="UP000596742">
    <property type="component" value="Unassembled WGS sequence"/>
</dbReference>
<dbReference type="AlphaFoldDB" id="A0A8B6EHK8"/>
<proteinExistence type="predicted"/>
<comment type="caution">
    <text evidence="1">The sequence shown here is derived from an EMBL/GenBank/DDBJ whole genome shotgun (WGS) entry which is preliminary data.</text>
</comment>
<name>A0A8B6EHK8_MYTGA</name>
<evidence type="ECO:0000313" key="1">
    <source>
        <dbReference type="EMBL" id="VDI34023.1"/>
    </source>
</evidence>
<evidence type="ECO:0000313" key="2">
    <source>
        <dbReference type="Proteomes" id="UP000596742"/>
    </source>
</evidence>
<accession>A0A8B6EHK8</accession>
<gene>
    <name evidence="1" type="ORF">MGAL_10B091610</name>
</gene>
<organism evidence="1 2">
    <name type="scientific">Mytilus galloprovincialis</name>
    <name type="common">Mediterranean mussel</name>
    <dbReference type="NCBI Taxonomy" id="29158"/>
    <lineage>
        <taxon>Eukaryota</taxon>
        <taxon>Metazoa</taxon>
        <taxon>Spiralia</taxon>
        <taxon>Lophotrochozoa</taxon>
        <taxon>Mollusca</taxon>
        <taxon>Bivalvia</taxon>
        <taxon>Autobranchia</taxon>
        <taxon>Pteriomorphia</taxon>
        <taxon>Mytilida</taxon>
        <taxon>Mytiloidea</taxon>
        <taxon>Mytilidae</taxon>
        <taxon>Mytilinae</taxon>
        <taxon>Mytilus</taxon>
    </lineage>
</organism>
<protein>
    <submittedName>
        <fullName evidence="1">Uncharacterized protein</fullName>
    </submittedName>
</protein>
<dbReference type="EMBL" id="UYJE01005108">
    <property type="protein sequence ID" value="VDI34023.1"/>
    <property type="molecule type" value="Genomic_DNA"/>
</dbReference>
<reference evidence="1" key="1">
    <citation type="submission" date="2018-11" db="EMBL/GenBank/DDBJ databases">
        <authorList>
            <person name="Alioto T."/>
            <person name="Alioto T."/>
        </authorList>
    </citation>
    <scope>NUCLEOTIDE SEQUENCE</scope>
</reference>
<feature type="non-terminal residue" evidence="1">
    <location>
        <position position="1"/>
    </location>
</feature>